<evidence type="ECO:0008006" key="2">
    <source>
        <dbReference type="Google" id="ProtNLM"/>
    </source>
</evidence>
<dbReference type="EMBL" id="DSUJ01000008">
    <property type="protein sequence ID" value="HFI90497.1"/>
    <property type="molecule type" value="Genomic_DNA"/>
</dbReference>
<protein>
    <recommendedName>
        <fullName evidence="2">NodB homology domain-containing protein</fullName>
    </recommendedName>
</protein>
<dbReference type="AlphaFoldDB" id="A0A7V3E6P1"/>
<gene>
    <name evidence="1" type="ORF">ENS31_03075</name>
</gene>
<evidence type="ECO:0000313" key="1">
    <source>
        <dbReference type="EMBL" id="HFI90497.1"/>
    </source>
</evidence>
<proteinExistence type="predicted"/>
<dbReference type="InterPro" id="IPR011330">
    <property type="entry name" value="Glyco_hydro/deAcase_b/a-brl"/>
</dbReference>
<dbReference type="Gene3D" id="3.20.20.370">
    <property type="entry name" value="Glycoside hydrolase/deacetylase"/>
    <property type="match status" value="1"/>
</dbReference>
<dbReference type="SUPFAM" id="SSF88713">
    <property type="entry name" value="Glycoside hydrolase/deacetylase"/>
    <property type="match status" value="1"/>
</dbReference>
<comment type="caution">
    <text evidence="1">The sequence shown here is derived from an EMBL/GenBank/DDBJ whole genome shotgun (WGS) entry which is preliminary data.</text>
</comment>
<sequence length="306" mass="36450">MLKKIFYILKPLIPRKVQLYLRRKLLISKLSRYKDIWPILKGSEKKPDYFNGWPDEKEFAFVLTHDVEHKKGYHRVIKLMELEKRLGFVSSFNFVPERDYKVEKKLLDTLKANGFEYGVHGLYHDGKLFSSEQEFLKRAKKINSYLKEWNTKGFRAPAMHHNLDWIGALEIDYDMSTFDTDPFEPQPDGVGTIFPFCVENKRHYQGGYIELPYTLPQDFTPFVLMKETTPKIWTDKLDWIVHHKGMVLVNVHPDYIDFESTGMNYEEFDVKIYTDFLNYVKIKYEGKYWNTLPSEIAAYWKSIVRP</sequence>
<dbReference type="GO" id="GO:0005975">
    <property type="term" value="P:carbohydrate metabolic process"/>
    <property type="evidence" value="ECO:0007669"/>
    <property type="project" value="InterPro"/>
</dbReference>
<accession>A0A7V3E6P1</accession>
<name>A0A7V3E6P1_9BACT</name>
<reference evidence="1" key="1">
    <citation type="journal article" date="2020" name="mSystems">
        <title>Genome- and Community-Level Interaction Insights into Carbon Utilization and Element Cycling Functions of Hydrothermarchaeota in Hydrothermal Sediment.</title>
        <authorList>
            <person name="Zhou Z."/>
            <person name="Liu Y."/>
            <person name="Xu W."/>
            <person name="Pan J."/>
            <person name="Luo Z.H."/>
            <person name="Li M."/>
        </authorList>
    </citation>
    <scope>NUCLEOTIDE SEQUENCE [LARGE SCALE GENOMIC DNA]</scope>
    <source>
        <strain evidence="1">SpSt-479</strain>
    </source>
</reference>
<organism evidence="1">
    <name type="scientific">Ignavibacterium album</name>
    <dbReference type="NCBI Taxonomy" id="591197"/>
    <lineage>
        <taxon>Bacteria</taxon>
        <taxon>Pseudomonadati</taxon>
        <taxon>Ignavibacteriota</taxon>
        <taxon>Ignavibacteria</taxon>
        <taxon>Ignavibacteriales</taxon>
        <taxon>Ignavibacteriaceae</taxon>
        <taxon>Ignavibacterium</taxon>
    </lineage>
</organism>